<accession>D1AZ66</accession>
<evidence type="ECO:0008006" key="4">
    <source>
        <dbReference type="Google" id="ProtNLM"/>
    </source>
</evidence>
<evidence type="ECO:0000313" key="2">
    <source>
        <dbReference type="EMBL" id="ACZ11204.1"/>
    </source>
</evidence>
<name>D1AZ66_SULD5</name>
<reference evidence="2 3" key="2">
    <citation type="journal article" date="2010" name="Stand. Genomic Sci.">
        <title>Complete genome sequence of Sulfurospirillum deleyianum type strain (5175).</title>
        <authorList>
            <person name="Sikorski J."/>
            <person name="Lapidus A."/>
            <person name="Copeland A."/>
            <person name="Glavina Del Rio T."/>
            <person name="Nolan M."/>
            <person name="Lucas S."/>
            <person name="Chen F."/>
            <person name="Tice H."/>
            <person name="Cheng J.F."/>
            <person name="Saunders E."/>
            <person name="Bruce D."/>
            <person name="Goodwin L."/>
            <person name="Pitluck S."/>
            <person name="Ovchinnikova G."/>
            <person name="Pati A."/>
            <person name="Ivanova N."/>
            <person name="Mavromatis K."/>
            <person name="Chen A."/>
            <person name="Palaniappan K."/>
            <person name="Chain P."/>
            <person name="Land M."/>
            <person name="Hauser L."/>
            <person name="Chang Y.J."/>
            <person name="Jeffries C.D."/>
            <person name="Brettin T."/>
            <person name="Detter J.C."/>
            <person name="Han C."/>
            <person name="Rohde M."/>
            <person name="Lang E."/>
            <person name="Spring S."/>
            <person name="Goker M."/>
            <person name="Bristow J."/>
            <person name="Eisen J.A."/>
            <person name="Markowitz V."/>
            <person name="Hugenholtz P."/>
            <person name="Kyrpides N.C."/>
            <person name="Klenk H.P."/>
        </authorList>
    </citation>
    <scope>NUCLEOTIDE SEQUENCE [LARGE SCALE GENOMIC DNA]</scope>
    <source>
        <strain evidence="3">ATCC 51133 / DSM 6946 / 5175</strain>
    </source>
</reference>
<dbReference type="Proteomes" id="UP000002222">
    <property type="component" value="Chromosome"/>
</dbReference>
<evidence type="ECO:0000256" key="1">
    <source>
        <dbReference type="SAM" id="Phobius"/>
    </source>
</evidence>
<gene>
    <name evidence="2" type="ordered locus">Sdel_0166</name>
</gene>
<keyword evidence="1" id="KW-0472">Membrane</keyword>
<keyword evidence="1" id="KW-1133">Transmembrane helix</keyword>
<proteinExistence type="predicted"/>
<evidence type="ECO:0000313" key="3">
    <source>
        <dbReference type="Proteomes" id="UP000002222"/>
    </source>
</evidence>
<organism evidence="2 3">
    <name type="scientific">Sulfurospirillum deleyianum (strain ATCC 51133 / DSM 6946 / 5175)</name>
    <dbReference type="NCBI Taxonomy" id="525898"/>
    <lineage>
        <taxon>Bacteria</taxon>
        <taxon>Pseudomonadati</taxon>
        <taxon>Campylobacterota</taxon>
        <taxon>Epsilonproteobacteria</taxon>
        <taxon>Campylobacterales</taxon>
        <taxon>Sulfurospirillaceae</taxon>
        <taxon>Sulfurospirillum</taxon>
    </lineage>
</organism>
<dbReference type="HOGENOM" id="CLU_073271_0_0_7"/>
<dbReference type="eggNOG" id="COG1426">
    <property type="taxonomic scope" value="Bacteria"/>
</dbReference>
<keyword evidence="1" id="KW-0812">Transmembrane</keyword>
<dbReference type="EMBL" id="CP001816">
    <property type="protein sequence ID" value="ACZ11204.1"/>
    <property type="molecule type" value="Genomic_DNA"/>
</dbReference>
<dbReference type="KEGG" id="sdl:Sdel_0166"/>
<protein>
    <recommendedName>
        <fullName evidence="4">DUF4115 domain-containing protein</fullName>
    </recommendedName>
</protein>
<reference evidence="3" key="1">
    <citation type="submission" date="2009-11" db="EMBL/GenBank/DDBJ databases">
        <title>The complete genome of Sulfurospirillum deleyianum DSM 6946.</title>
        <authorList>
            <consortium name="US DOE Joint Genome Institute (JGI-PGF)"/>
            <person name="Lucas S."/>
            <person name="Copeland A."/>
            <person name="Lapidus A."/>
            <person name="Glavina del Rio T."/>
            <person name="Dalin E."/>
            <person name="Tice H."/>
            <person name="Bruce D."/>
            <person name="Goodwin L."/>
            <person name="Pitluck S."/>
            <person name="Kyrpides N."/>
            <person name="Mavromatis K."/>
            <person name="Ivanova N."/>
            <person name="Ovchinnikova G."/>
            <person name="Munk A.C."/>
            <person name="Lu M."/>
            <person name="Brettin T."/>
            <person name="Detter J.C."/>
            <person name="Han C."/>
            <person name="Tapia R."/>
            <person name="Larimer F."/>
            <person name="Land M."/>
            <person name="Hauser L."/>
            <person name="Markowitz V."/>
            <person name="Cheng J.F."/>
            <person name="Hugenholtz P."/>
            <person name="Woyke T."/>
            <person name="Wu D."/>
            <person name="Aumann P."/>
            <person name="Schneider S."/>
            <person name="Lang E."/>
            <person name="Spring S."/>
            <person name="Klenk H.P."/>
            <person name="Eisen J.A."/>
        </authorList>
    </citation>
    <scope>NUCLEOTIDE SEQUENCE [LARGE SCALE GENOMIC DNA]</scope>
    <source>
        <strain evidence="3">ATCC 51133 / DSM 6946 / 5175</strain>
    </source>
</reference>
<sequence length="305" mass="34847" precursor="true">MDNDVKVLEKIGLKEVSLKTHIEVKQLEFIVNAQYDKLNKINTLGFVKILSREYTIDFTEWLEGYHDYWAEHENDEEPQKNKIFICAKSDRSYKKVAWFFLLLVLIATLFFVGSIFKINVGIPSILDKVKTELPQTNNAYQSAPVVKEAVTSLGVKVEERVVESNSTNSSLEAVVVSINENLTRQIEGNETNASESLALNEENTTVQKNELKNKIATFVPLKKVWIGVVNLENSARKESSNEHNLTIDLTQKQIIKTGHGFFKLFYDGNVEDFSEQGATRFLVENGQLHKISEEKFIELNRGKNW</sequence>
<dbReference type="RefSeq" id="WP_012855970.1">
    <property type="nucleotide sequence ID" value="NC_013512.1"/>
</dbReference>
<dbReference type="AlphaFoldDB" id="D1AZ66"/>
<dbReference type="OrthoDB" id="5372824at2"/>
<feature type="transmembrane region" description="Helical" evidence="1">
    <location>
        <begin position="96"/>
        <end position="116"/>
    </location>
</feature>
<dbReference type="STRING" id="525898.Sdel_0166"/>
<keyword evidence="3" id="KW-1185">Reference proteome</keyword>